<dbReference type="KEGG" id="slia:HA039_22715"/>
<keyword evidence="2" id="KW-0472">Membrane</keyword>
<feature type="transmembrane region" description="Helical" evidence="2">
    <location>
        <begin position="20"/>
        <end position="38"/>
    </location>
</feature>
<dbReference type="Proteomes" id="UP000501179">
    <property type="component" value="Chromosome"/>
</dbReference>
<gene>
    <name evidence="3" type="ORF">HA039_22715</name>
</gene>
<keyword evidence="2" id="KW-1133">Transmembrane helix</keyword>
<feature type="compositionally biased region" description="Basic residues" evidence="1">
    <location>
        <begin position="125"/>
        <end position="137"/>
    </location>
</feature>
<sequence length="147" mass="15242">MRPPRSRAAARPPAEPADDLLRWAAFSCLLVPVVLGVYGTSFGGTASAAFGLAAVTAACRLLLRRSERTAARLRAEEARAAGVRDGEAATVRGGEARTVREAVAAHAPGMYGTAGNRRAYGRSCGRARGRQGAHRGSRGREGSAPGD</sequence>
<reference evidence="3 4" key="1">
    <citation type="submission" date="2020-03" db="EMBL/GenBank/DDBJ databases">
        <title>A novel species.</title>
        <authorList>
            <person name="Gao J."/>
        </authorList>
    </citation>
    <scope>NUCLEOTIDE SEQUENCE [LARGE SCALE GENOMIC DNA]</scope>
    <source>
        <strain evidence="3 4">QMT-12</strain>
    </source>
</reference>
<dbReference type="AlphaFoldDB" id="A0A6G9H986"/>
<dbReference type="EMBL" id="CP050177">
    <property type="protein sequence ID" value="QIQ07102.1"/>
    <property type="molecule type" value="Genomic_DNA"/>
</dbReference>
<feature type="region of interest" description="Disordered" evidence="1">
    <location>
        <begin position="122"/>
        <end position="147"/>
    </location>
</feature>
<proteinExistence type="predicted"/>
<organism evidence="3 4">
    <name type="scientific">Streptomyces liangshanensis</name>
    <dbReference type="NCBI Taxonomy" id="2717324"/>
    <lineage>
        <taxon>Bacteria</taxon>
        <taxon>Bacillati</taxon>
        <taxon>Actinomycetota</taxon>
        <taxon>Actinomycetes</taxon>
        <taxon>Kitasatosporales</taxon>
        <taxon>Streptomycetaceae</taxon>
        <taxon>Streptomyces</taxon>
    </lineage>
</organism>
<evidence type="ECO:0000313" key="4">
    <source>
        <dbReference type="Proteomes" id="UP000501179"/>
    </source>
</evidence>
<keyword evidence="4" id="KW-1185">Reference proteome</keyword>
<protein>
    <submittedName>
        <fullName evidence="3">Uncharacterized protein</fullName>
    </submittedName>
</protein>
<evidence type="ECO:0000256" key="2">
    <source>
        <dbReference type="SAM" id="Phobius"/>
    </source>
</evidence>
<evidence type="ECO:0000313" key="3">
    <source>
        <dbReference type="EMBL" id="QIQ07102.1"/>
    </source>
</evidence>
<keyword evidence="2" id="KW-0812">Transmembrane</keyword>
<accession>A0A6G9H986</accession>
<evidence type="ECO:0000256" key="1">
    <source>
        <dbReference type="SAM" id="MobiDB-lite"/>
    </source>
</evidence>
<feature type="transmembrane region" description="Helical" evidence="2">
    <location>
        <begin position="44"/>
        <end position="63"/>
    </location>
</feature>
<name>A0A6G9H986_9ACTN</name>